<evidence type="ECO:0000256" key="3">
    <source>
        <dbReference type="ARBA" id="ARBA00013253"/>
    </source>
</evidence>
<comment type="pathway">
    <text evidence="1">Cofactor biosynthesis; tetrahydrofolate biosynthesis; 2-amino-4-hydroxy-6-hydroxymethyl-7,8-dihydropteridine diphosphate from 7,8-dihydroneopterin triphosphate: step 4/4.</text>
</comment>
<evidence type="ECO:0000256" key="4">
    <source>
        <dbReference type="ARBA" id="ARBA00016218"/>
    </source>
</evidence>
<evidence type="ECO:0000256" key="9">
    <source>
        <dbReference type="ARBA" id="ARBA00022909"/>
    </source>
</evidence>
<evidence type="ECO:0000259" key="13">
    <source>
        <dbReference type="Pfam" id="PF01288"/>
    </source>
</evidence>
<evidence type="ECO:0000256" key="5">
    <source>
        <dbReference type="ARBA" id="ARBA00022679"/>
    </source>
</evidence>
<keyword evidence="7" id="KW-0418">Kinase</keyword>
<evidence type="ECO:0000256" key="1">
    <source>
        <dbReference type="ARBA" id="ARBA00005051"/>
    </source>
</evidence>
<dbReference type="Proteomes" id="UP000630923">
    <property type="component" value="Unassembled WGS sequence"/>
</dbReference>
<evidence type="ECO:0000313" key="14">
    <source>
        <dbReference type="EMBL" id="GHF29706.1"/>
    </source>
</evidence>
<comment type="similarity">
    <text evidence="2">Belongs to the HPPK family.</text>
</comment>
<dbReference type="GO" id="GO:0046656">
    <property type="term" value="P:folic acid biosynthetic process"/>
    <property type="evidence" value="ECO:0007669"/>
    <property type="project" value="UniProtKB-KW"/>
</dbReference>
<evidence type="ECO:0000256" key="12">
    <source>
        <dbReference type="ARBA" id="ARBA00033413"/>
    </source>
</evidence>
<proteinExistence type="inferred from homology"/>
<reference evidence="14" key="1">
    <citation type="journal article" date="2014" name="Int. J. Syst. Evol. Microbiol.">
        <title>Complete genome sequence of Corynebacterium casei LMG S-19264T (=DSM 44701T), isolated from a smear-ripened cheese.</title>
        <authorList>
            <consortium name="US DOE Joint Genome Institute (JGI-PGF)"/>
            <person name="Walter F."/>
            <person name="Albersmeier A."/>
            <person name="Kalinowski J."/>
            <person name="Ruckert C."/>
        </authorList>
    </citation>
    <scope>NUCLEOTIDE SEQUENCE</scope>
    <source>
        <strain evidence="14">KCTC 42590</strain>
    </source>
</reference>
<keyword evidence="15" id="KW-1185">Reference proteome</keyword>
<keyword evidence="8" id="KW-0067">ATP-binding</keyword>
<keyword evidence="5" id="KW-0808">Transferase</keyword>
<dbReference type="SUPFAM" id="SSF55083">
    <property type="entry name" value="6-hydroxymethyl-7,8-dihydropterin pyrophosphokinase, HPPK"/>
    <property type="match status" value="1"/>
</dbReference>
<dbReference type="EC" id="2.7.6.3" evidence="3"/>
<dbReference type="GO" id="GO:0016301">
    <property type="term" value="F:kinase activity"/>
    <property type="evidence" value="ECO:0007669"/>
    <property type="project" value="UniProtKB-KW"/>
</dbReference>
<name>A0A919EAA4_9PROT</name>
<dbReference type="Pfam" id="PF01288">
    <property type="entry name" value="HPPK"/>
    <property type="match status" value="1"/>
</dbReference>
<comment type="function">
    <text evidence="10">Catalyzes the transfer of pyrophosphate from adenosine triphosphate (ATP) to 6-hydroxymethyl-7,8-dihydropterin, an enzymatic step in folate biosynthesis pathway.</text>
</comment>
<evidence type="ECO:0000256" key="10">
    <source>
        <dbReference type="ARBA" id="ARBA00029409"/>
    </source>
</evidence>
<evidence type="ECO:0000256" key="2">
    <source>
        <dbReference type="ARBA" id="ARBA00005810"/>
    </source>
</evidence>
<evidence type="ECO:0000256" key="11">
    <source>
        <dbReference type="ARBA" id="ARBA00029766"/>
    </source>
</evidence>
<dbReference type="Gene3D" id="3.30.70.560">
    <property type="entry name" value="7,8-Dihydro-6-hydroxymethylpterin-pyrophosphokinase HPPK"/>
    <property type="match status" value="1"/>
</dbReference>
<dbReference type="GO" id="GO:0005524">
    <property type="term" value="F:ATP binding"/>
    <property type="evidence" value="ECO:0007669"/>
    <property type="project" value="UniProtKB-KW"/>
</dbReference>
<keyword evidence="9" id="KW-0289">Folate biosynthesis</keyword>
<evidence type="ECO:0000256" key="6">
    <source>
        <dbReference type="ARBA" id="ARBA00022741"/>
    </source>
</evidence>
<dbReference type="PANTHER" id="PTHR43071">
    <property type="entry name" value="2-AMINO-4-HYDROXY-6-HYDROXYMETHYLDIHYDROPTERIDINE PYROPHOSPHOKINASE"/>
    <property type="match status" value="1"/>
</dbReference>
<dbReference type="EMBL" id="BNCI01000002">
    <property type="protein sequence ID" value="GHF29706.1"/>
    <property type="molecule type" value="Genomic_DNA"/>
</dbReference>
<sequence length="190" mass="20692">MVVLALGGNLPGPFGNCITTLQKAVSALPEFGVEIDQVSSLYQTSPVPPTGQPDFLNLALLGRTAKSPQSLMAALHALEERLGREREERWSARTLDIDIIFYGDAILPDDTAWKAAAEHTDPSYAPPEVTVPHPRMHKRAFVLVPLTDIAPAYIHPVLGQSVSALLDSLLETGNDETLQKLCDPQDFLEK</sequence>
<evidence type="ECO:0000256" key="7">
    <source>
        <dbReference type="ARBA" id="ARBA00022777"/>
    </source>
</evidence>
<keyword evidence="6" id="KW-0547">Nucleotide-binding</keyword>
<accession>A0A919EAA4</accession>
<evidence type="ECO:0000256" key="8">
    <source>
        <dbReference type="ARBA" id="ARBA00022840"/>
    </source>
</evidence>
<dbReference type="NCBIfam" id="TIGR01498">
    <property type="entry name" value="folK"/>
    <property type="match status" value="1"/>
</dbReference>
<reference evidence="14" key="2">
    <citation type="submission" date="2020-09" db="EMBL/GenBank/DDBJ databases">
        <authorList>
            <person name="Sun Q."/>
            <person name="Kim S."/>
        </authorList>
    </citation>
    <scope>NUCLEOTIDE SEQUENCE</scope>
    <source>
        <strain evidence="14">KCTC 42590</strain>
    </source>
</reference>
<evidence type="ECO:0000313" key="15">
    <source>
        <dbReference type="Proteomes" id="UP000630923"/>
    </source>
</evidence>
<dbReference type="AlphaFoldDB" id="A0A919EAA4"/>
<dbReference type="InterPro" id="IPR035907">
    <property type="entry name" value="Hppk_sf"/>
</dbReference>
<organism evidence="14 15">
    <name type="scientific">Kordiimonas sediminis</name>
    <dbReference type="NCBI Taxonomy" id="1735581"/>
    <lineage>
        <taxon>Bacteria</taxon>
        <taxon>Pseudomonadati</taxon>
        <taxon>Pseudomonadota</taxon>
        <taxon>Alphaproteobacteria</taxon>
        <taxon>Kordiimonadales</taxon>
        <taxon>Kordiimonadaceae</taxon>
        <taxon>Kordiimonas</taxon>
    </lineage>
</organism>
<gene>
    <name evidence="14" type="ORF">GCM10017044_26220</name>
</gene>
<protein>
    <recommendedName>
        <fullName evidence="4">2-amino-4-hydroxy-6-hydroxymethyldihydropteridine pyrophosphokinase</fullName>
        <ecNumber evidence="3">2.7.6.3</ecNumber>
    </recommendedName>
    <alternativeName>
        <fullName evidence="11">6-hydroxymethyl-7,8-dihydropterin pyrophosphokinase</fullName>
    </alternativeName>
    <alternativeName>
        <fullName evidence="12">7,8-dihydro-6-hydroxymethylpterin-pyrophosphokinase</fullName>
    </alternativeName>
</protein>
<dbReference type="CDD" id="cd00483">
    <property type="entry name" value="HPPK"/>
    <property type="match status" value="1"/>
</dbReference>
<feature type="domain" description="7,8-dihydro-6-hydroxymethylpterin-pyrophosphokinase" evidence="13">
    <location>
        <begin position="3"/>
        <end position="151"/>
    </location>
</feature>
<dbReference type="InterPro" id="IPR000550">
    <property type="entry name" value="Hppk"/>
</dbReference>
<dbReference type="GO" id="GO:0003848">
    <property type="term" value="F:2-amino-4-hydroxy-6-hydroxymethyldihydropteridine diphosphokinase activity"/>
    <property type="evidence" value="ECO:0007669"/>
    <property type="project" value="UniProtKB-EC"/>
</dbReference>
<dbReference type="PANTHER" id="PTHR43071:SF1">
    <property type="entry name" value="2-AMINO-4-HYDROXY-6-HYDROXYMETHYLDIHYDROPTERIDINE PYROPHOSPHOKINASE"/>
    <property type="match status" value="1"/>
</dbReference>
<comment type="caution">
    <text evidence="14">The sequence shown here is derived from an EMBL/GenBank/DDBJ whole genome shotgun (WGS) entry which is preliminary data.</text>
</comment>